<proteinExistence type="predicted"/>
<gene>
    <name evidence="1" type="ORF">NLS_LOCUS6310</name>
</gene>
<protein>
    <submittedName>
        <fullName evidence="1">Uncharacterized protein</fullName>
    </submittedName>
</protein>
<accession>A0A3P6UZL3</accession>
<organism evidence="1 2">
    <name type="scientific">Litomosoides sigmodontis</name>
    <name type="common">Filarial nematode worm</name>
    <dbReference type="NCBI Taxonomy" id="42156"/>
    <lineage>
        <taxon>Eukaryota</taxon>
        <taxon>Metazoa</taxon>
        <taxon>Ecdysozoa</taxon>
        <taxon>Nematoda</taxon>
        <taxon>Chromadorea</taxon>
        <taxon>Rhabditida</taxon>
        <taxon>Spirurina</taxon>
        <taxon>Spiruromorpha</taxon>
        <taxon>Filarioidea</taxon>
        <taxon>Onchocercidae</taxon>
        <taxon>Litomosoides</taxon>
    </lineage>
</organism>
<name>A0A3P6UZL3_LITSI</name>
<dbReference type="AlphaFoldDB" id="A0A3P6UZL3"/>
<dbReference type="Proteomes" id="UP000277928">
    <property type="component" value="Unassembled WGS sequence"/>
</dbReference>
<dbReference type="EMBL" id="UYRX01000546">
    <property type="protein sequence ID" value="VDK83684.1"/>
    <property type="molecule type" value="Genomic_DNA"/>
</dbReference>
<keyword evidence="2" id="KW-1185">Reference proteome</keyword>
<sequence length="92" mass="10165">MQRKVENELHREWNGGCVYVRLLSDSSAFINLPLHSCCSSSSKLLAMEGRRQNGTGKATAQRRLSSNVEDWRIDTDAQACAENGRFGCGAAF</sequence>
<reference evidence="1 2" key="1">
    <citation type="submission" date="2018-08" db="EMBL/GenBank/DDBJ databases">
        <authorList>
            <person name="Laetsch R D."/>
            <person name="Stevens L."/>
            <person name="Kumar S."/>
            <person name="Blaxter L. M."/>
        </authorList>
    </citation>
    <scope>NUCLEOTIDE SEQUENCE [LARGE SCALE GENOMIC DNA]</scope>
</reference>
<evidence type="ECO:0000313" key="1">
    <source>
        <dbReference type="EMBL" id="VDK83684.1"/>
    </source>
</evidence>
<evidence type="ECO:0000313" key="2">
    <source>
        <dbReference type="Proteomes" id="UP000277928"/>
    </source>
</evidence>